<dbReference type="Proteomes" id="UP001054945">
    <property type="component" value="Unassembled WGS sequence"/>
</dbReference>
<name>A0AAV4NYJ3_CAEEX</name>
<organism evidence="1 2">
    <name type="scientific">Caerostris extrusa</name>
    <name type="common">Bark spider</name>
    <name type="synonym">Caerostris bankana</name>
    <dbReference type="NCBI Taxonomy" id="172846"/>
    <lineage>
        <taxon>Eukaryota</taxon>
        <taxon>Metazoa</taxon>
        <taxon>Ecdysozoa</taxon>
        <taxon>Arthropoda</taxon>
        <taxon>Chelicerata</taxon>
        <taxon>Arachnida</taxon>
        <taxon>Araneae</taxon>
        <taxon>Araneomorphae</taxon>
        <taxon>Entelegynae</taxon>
        <taxon>Araneoidea</taxon>
        <taxon>Araneidae</taxon>
        <taxon>Caerostris</taxon>
    </lineage>
</organism>
<sequence>MIKEFLRLSTRLSMEKKLPVGINDADSQRKPSFEDNPAASTIYEGVELYSSESTQFPSHLMTPQRSSVYEKDIFYNLIGGSMKPAITKVCARIGIYRNSSKAFISKTFQTQSKVVYLDVT</sequence>
<gene>
    <name evidence="1" type="ORF">CEXT_811591</name>
</gene>
<evidence type="ECO:0000313" key="2">
    <source>
        <dbReference type="Proteomes" id="UP001054945"/>
    </source>
</evidence>
<evidence type="ECO:0000313" key="1">
    <source>
        <dbReference type="EMBL" id="GIX89423.1"/>
    </source>
</evidence>
<accession>A0AAV4NYJ3</accession>
<comment type="caution">
    <text evidence="1">The sequence shown here is derived from an EMBL/GenBank/DDBJ whole genome shotgun (WGS) entry which is preliminary data.</text>
</comment>
<dbReference type="AlphaFoldDB" id="A0AAV4NYJ3"/>
<dbReference type="EMBL" id="BPLR01021425">
    <property type="protein sequence ID" value="GIX89423.1"/>
    <property type="molecule type" value="Genomic_DNA"/>
</dbReference>
<keyword evidence="2" id="KW-1185">Reference proteome</keyword>
<protein>
    <submittedName>
        <fullName evidence="1">Uncharacterized protein</fullName>
    </submittedName>
</protein>
<proteinExistence type="predicted"/>
<reference evidence="1 2" key="1">
    <citation type="submission" date="2021-06" db="EMBL/GenBank/DDBJ databases">
        <title>Caerostris extrusa draft genome.</title>
        <authorList>
            <person name="Kono N."/>
            <person name="Arakawa K."/>
        </authorList>
    </citation>
    <scope>NUCLEOTIDE SEQUENCE [LARGE SCALE GENOMIC DNA]</scope>
</reference>